<dbReference type="AlphaFoldDB" id="A0A9D5HCJ1"/>
<feature type="compositionally biased region" description="Polar residues" evidence="1">
    <location>
        <begin position="486"/>
        <end position="500"/>
    </location>
</feature>
<feature type="region of interest" description="Disordered" evidence="1">
    <location>
        <begin position="1"/>
        <end position="130"/>
    </location>
</feature>
<feature type="compositionally biased region" description="Basic and acidic residues" evidence="1">
    <location>
        <begin position="1"/>
        <end position="10"/>
    </location>
</feature>
<accession>A0A9D5HCJ1</accession>
<evidence type="ECO:0000256" key="1">
    <source>
        <dbReference type="SAM" id="MobiDB-lite"/>
    </source>
</evidence>
<gene>
    <name evidence="2" type="ORF">J5N97_019284</name>
</gene>
<feature type="region of interest" description="Disordered" evidence="1">
    <location>
        <begin position="659"/>
        <end position="711"/>
    </location>
</feature>
<dbReference type="Proteomes" id="UP001085076">
    <property type="component" value="Miscellaneous, Linkage group lg05"/>
</dbReference>
<organism evidence="2 3">
    <name type="scientific">Dioscorea zingiberensis</name>
    <dbReference type="NCBI Taxonomy" id="325984"/>
    <lineage>
        <taxon>Eukaryota</taxon>
        <taxon>Viridiplantae</taxon>
        <taxon>Streptophyta</taxon>
        <taxon>Embryophyta</taxon>
        <taxon>Tracheophyta</taxon>
        <taxon>Spermatophyta</taxon>
        <taxon>Magnoliopsida</taxon>
        <taxon>Liliopsida</taxon>
        <taxon>Dioscoreales</taxon>
        <taxon>Dioscoreaceae</taxon>
        <taxon>Dioscorea</taxon>
    </lineage>
</organism>
<feature type="region of interest" description="Disordered" evidence="1">
    <location>
        <begin position="206"/>
        <end position="272"/>
    </location>
</feature>
<reference evidence="2" key="1">
    <citation type="submission" date="2021-03" db="EMBL/GenBank/DDBJ databases">
        <authorList>
            <person name="Li Z."/>
            <person name="Yang C."/>
        </authorList>
    </citation>
    <scope>NUCLEOTIDE SEQUENCE</scope>
    <source>
        <strain evidence="2">Dzin_1.0</strain>
        <tissue evidence="2">Leaf</tissue>
    </source>
</reference>
<feature type="compositionally biased region" description="Polar residues" evidence="1">
    <location>
        <begin position="695"/>
        <end position="711"/>
    </location>
</feature>
<dbReference type="OrthoDB" id="1939092at2759"/>
<evidence type="ECO:0008006" key="4">
    <source>
        <dbReference type="Google" id="ProtNLM"/>
    </source>
</evidence>
<comment type="caution">
    <text evidence="2">The sequence shown here is derived from an EMBL/GenBank/DDBJ whole genome shotgun (WGS) entry which is preliminary data.</text>
</comment>
<dbReference type="PANTHER" id="PTHR34281">
    <property type="entry name" value="PROTEIN EARLY FLOWERING 3"/>
    <property type="match status" value="1"/>
</dbReference>
<feature type="region of interest" description="Disordered" evidence="1">
    <location>
        <begin position="436"/>
        <end position="500"/>
    </location>
</feature>
<feature type="compositionally biased region" description="Polar residues" evidence="1">
    <location>
        <begin position="104"/>
        <end position="120"/>
    </location>
</feature>
<feature type="region of interest" description="Disordered" evidence="1">
    <location>
        <begin position="312"/>
        <end position="365"/>
    </location>
</feature>
<dbReference type="PANTHER" id="PTHR34281:SF2">
    <property type="entry name" value="PROTEIN EARLY FLOWERING 3"/>
    <property type="match status" value="1"/>
</dbReference>
<protein>
    <recommendedName>
        <fullName evidence="4">Early flowering 3</fullName>
    </recommendedName>
</protein>
<feature type="compositionally biased region" description="Polar residues" evidence="1">
    <location>
        <begin position="63"/>
        <end position="75"/>
    </location>
</feature>
<evidence type="ECO:0000313" key="2">
    <source>
        <dbReference type="EMBL" id="KAJ0971325.1"/>
    </source>
</evidence>
<feature type="compositionally biased region" description="Low complexity" evidence="1">
    <location>
        <begin position="206"/>
        <end position="216"/>
    </location>
</feature>
<evidence type="ECO:0000313" key="3">
    <source>
        <dbReference type="Proteomes" id="UP001085076"/>
    </source>
</evidence>
<feature type="compositionally biased region" description="Polar residues" evidence="1">
    <location>
        <begin position="659"/>
        <end position="677"/>
    </location>
</feature>
<sequence>MKGGKEEEKMMGPLFPRLHVNDADKGGPRAPPRNKMALYEQLSIPSQRFSPAQAPSRPLPPQNGGSQLPSTSLSQGYGHDRNNFSSFYMPPHTPAHSAEKVHSRSSGGMNNNASRLQSESRSTKHANDRFLAATGSAAECSSLRLRQSSYGKKSSGNVCDDDDDFRVPTFVQPGNATCSNKDTPVLEAENGTPICSKAQQKGCSTFNSSSQVSKSSAKVMEQSKPSSVSEKETNEDLVIKEPNERSVHHMVSRENLPGSSHSPKASSDHSRTINRHRERGVQGQETCGAGAGASGVFKCLNEDTVRAKNESCSRASVDANSQSLEVAEKQNPEINGKPNGSPEMGDAEGNDEASDSSMVDSMSGMEISPDDVVGIIGPKHFWKARRAIINQQRVFAIQVFELHRLIKVQKLIAASPNILLERNPYLNKSSQKVVPTKNLQHEPVSMFQPTTTRPKDDLQKPNQSVECPTERTVDAQPLPNPEDASQGGNNIQNPRTSPYVGNSMPIPMALDHQKPNAWCYPSPANQWLVPVMSPSEGLCYKPYSGPCPPGGFMAPVYGGCCPMSLPPVAGDFMNSAYGIPASHQQQNMGVLSGNHPVAPNYFPAPYPVPVMNQVMSPSAVEQVSPLASTRPLGQTEQSSCNIPNLRRETISGRRWKVQGQVSKETGLQGSTASSPCEKTQGDGRDALPLFPTAPPSETSAQPSVSCGRENQTRVIKVVPHNARSATESAARIFRSIQEERQQQDS</sequence>
<proteinExistence type="predicted"/>
<feature type="compositionally biased region" description="Acidic residues" evidence="1">
    <location>
        <begin position="345"/>
        <end position="354"/>
    </location>
</feature>
<name>A0A9D5HCJ1_9LILI</name>
<keyword evidence="3" id="KW-1185">Reference proteome</keyword>
<dbReference type="GO" id="GO:2000028">
    <property type="term" value="P:regulation of photoperiodism, flowering"/>
    <property type="evidence" value="ECO:0007669"/>
    <property type="project" value="InterPro"/>
</dbReference>
<dbReference type="EMBL" id="JAGGNH010000005">
    <property type="protein sequence ID" value="KAJ0971325.1"/>
    <property type="molecule type" value="Genomic_DNA"/>
</dbReference>
<feature type="compositionally biased region" description="Basic and acidic residues" evidence="1">
    <location>
        <begin position="229"/>
        <end position="247"/>
    </location>
</feature>
<feature type="compositionally biased region" description="Polar residues" evidence="1">
    <location>
        <begin position="312"/>
        <end position="324"/>
    </location>
</feature>
<reference evidence="2" key="2">
    <citation type="journal article" date="2022" name="Hortic Res">
        <title>The genome of Dioscorea zingiberensis sheds light on the biosynthesis, origin and evolution of the medicinally important diosgenin saponins.</title>
        <authorList>
            <person name="Li Y."/>
            <person name="Tan C."/>
            <person name="Li Z."/>
            <person name="Guo J."/>
            <person name="Li S."/>
            <person name="Chen X."/>
            <person name="Wang C."/>
            <person name="Dai X."/>
            <person name="Yang H."/>
            <person name="Song W."/>
            <person name="Hou L."/>
            <person name="Xu J."/>
            <person name="Tong Z."/>
            <person name="Xu A."/>
            <person name="Yuan X."/>
            <person name="Wang W."/>
            <person name="Yang Q."/>
            <person name="Chen L."/>
            <person name="Sun Z."/>
            <person name="Wang K."/>
            <person name="Pan B."/>
            <person name="Chen J."/>
            <person name="Bao Y."/>
            <person name="Liu F."/>
            <person name="Qi X."/>
            <person name="Gang D.R."/>
            <person name="Wen J."/>
            <person name="Li J."/>
        </authorList>
    </citation>
    <scope>NUCLEOTIDE SEQUENCE</scope>
    <source>
        <strain evidence="2">Dzin_1.0</strain>
    </source>
</reference>
<dbReference type="InterPro" id="IPR039319">
    <property type="entry name" value="ELF3-like"/>
</dbReference>